<protein>
    <recommendedName>
        <fullName evidence="10">C2H2-type domain-containing protein</fullName>
    </recommendedName>
</protein>
<dbReference type="PROSITE" id="PS50157">
    <property type="entry name" value="ZINC_FINGER_C2H2_2"/>
    <property type="match status" value="1"/>
</dbReference>
<dbReference type="PANTHER" id="PTHR10593">
    <property type="entry name" value="SERINE/THREONINE-PROTEIN KINASE RIO"/>
    <property type="match status" value="1"/>
</dbReference>
<gene>
    <name evidence="11" type="ORF">Ahy_A02g005481</name>
</gene>
<keyword evidence="3 8" id="KW-0863">Zinc-finger</keyword>
<dbReference type="FunFam" id="3.30.160.60:FF:000554">
    <property type="entry name" value="protein indeterminate-domain 12-like"/>
    <property type="match status" value="1"/>
</dbReference>
<evidence type="ECO:0000256" key="8">
    <source>
        <dbReference type="PROSITE-ProRule" id="PRU00042"/>
    </source>
</evidence>
<comment type="caution">
    <text evidence="11">The sequence shown here is derived from an EMBL/GenBank/DDBJ whole genome shotgun (WGS) entry which is preliminary data.</text>
</comment>
<dbReference type="Pfam" id="PF22995">
    <property type="entry name" value="C2CH-3rd_BIRD-IDD"/>
    <property type="match status" value="1"/>
</dbReference>
<keyword evidence="12" id="KW-1185">Reference proteome</keyword>
<proteinExistence type="predicted"/>
<keyword evidence="4" id="KW-0862">Zinc</keyword>
<keyword evidence="6" id="KW-0238">DNA-binding</keyword>
<dbReference type="SUPFAM" id="SSF57667">
    <property type="entry name" value="beta-beta-alpha zinc fingers"/>
    <property type="match status" value="1"/>
</dbReference>
<organism evidence="11 12">
    <name type="scientific">Arachis hypogaea</name>
    <name type="common">Peanut</name>
    <dbReference type="NCBI Taxonomy" id="3818"/>
    <lineage>
        <taxon>Eukaryota</taxon>
        <taxon>Viridiplantae</taxon>
        <taxon>Streptophyta</taxon>
        <taxon>Embryophyta</taxon>
        <taxon>Tracheophyta</taxon>
        <taxon>Spermatophyta</taxon>
        <taxon>Magnoliopsida</taxon>
        <taxon>eudicotyledons</taxon>
        <taxon>Gunneridae</taxon>
        <taxon>Pentapetalae</taxon>
        <taxon>rosids</taxon>
        <taxon>fabids</taxon>
        <taxon>Fabales</taxon>
        <taxon>Fabaceae</taxon>
        <taxon>Papilionoideae</taxon>
        <taxon>50 kb inversion clade</taxon>
        <taxon>dalbergioids sensu lato</taxon>
        <taxon>Dalbergieae</taxon>
        <taxon>Pterocarpus clade</taxon>
        <taxon>Arachis</taxon>
    </lineage>
</organism>
<evidence type="ECO:0000259" key="10">
    <source>
        <dbReference type="PROSITE" id="PS50157"/>
    </source>
</evidence>
<dbReference type="Proteomes" id="UP000289738">
    <property type="component" value="Chromosome A02"/>
</dbReference>
<keyword evidence="5" id="KW-0805">Transcription regulation</keyword>
<dbReference type="InterPro" id="IPR031140">
    <property type="entry name" value="IDD1-16"/>
</dbReference>
<evidence type="ECO:0000313" key="11">
    <source>
        <dbReference type="EMBL" id="RYR71183.1"/>
    </source>
</evidence>
<dbReference type="Gene3D" id="3.30.160.60">
    <property type="entry name" value="Classic Zinc Finger"/>
    <property type="match status" value="1"/>
</dbReference>
<dbReference type="OrthoDB" id="6354171at2759"/>
<dbReference type="InterPro" id="IPR055187">
    <property type="entry name" value="C2CH-3rd_BIRD-IDD"/>
</dbReference>
<dbReference type="PROSITE" id="PS00028">
    <property type="entry name" value="ZINC_FINGER_C2H2_1"/>
    <property type="match status" value="1"/>
</dbReference>
<keyword evidence="2" id="KW-0677">Repeat</keyword>
<dbReference type="EMBL" id="SDMP01000002">
    <property type="protein sequence ID" value="RYR71183.1"/>
    <property type="molecule type" value="Genomic_DNA"/>
</dbReference>
<dbReference type="STRING" id="3818.A0A445E772"/>
<dbReference type="Pfam" id="PF22996">
    <property type="entry name" value="C2H2-2nd_BIRD-IDD"/>
    <property type="match status" value="1"/>
</dbReference>
<dbReference type="InterPro" id="IPR055186">
    <property type="entry name" value="C2H2-2nd_BIRD-IDD"/>
</dbReference>
<evidence type="ECO:0000256" key="7">
    <source>
        <dbReference type="ARBA" id="ARBA00023163"/>
    </source>
</evidence>
<dbReference type="InterPro" id="IPR013087">
    <property type="entry name" value="Znf_C2H2_type"/>
</dbReference>
<evidence type="ECO:0000256" key="5">
    <source>
        <dbReference type="ARBA" id="ARBA00023015"/>
    </source>
</evidence>
<dbReference type="InterPro" id="IPR055185">
    <property type="entry name" value="C2CH-4th_BIRD-IDD"/>
</dbReference>
<dbReference type="GO" id="GO:0003677">
    <property type="term" value="F:DNA binding"/>
    <property type="evidence" value="ECO:0007669"/>
    <property type="project" value="UniProtKB-KW"/>
</dbReference>
<dbReference type="SMART" id="SM00355">
    <property type="entry name" value="ZnF_C2H2"/>
    <property type="match status" value="3"/>
</dbReference>
<dbReference type="Pfam" id="PF22992">
    <property type="entry name" value="C2CH-4th_BIRD-IDD"/>
    <property type="match status" value="1"/>
</dbReference>
<name>A0A445E772_ARAHY</name>
<evidence type="ECO:0000256" key="4">
    <source>
        <dbReference type="ARBA" id="ARBA00022833"/>
    </source>
</evidence>
<dbReference type="GO" id="GO:0008270">
    <property type="term" value="F:zinc ion binding"/>
    <property type="evidence" value="ECO:0007669"/>
    <property type="project" value="UniProtKB-KW"/>
</dbReference>
<evidence type="ECO:0000256" key="9">
    <source>
        <dbReference type="SAM" id="MobiDB-lite"/>
    </source>
</evidence>
<evidence type="ECO:0000256" key="2">
    <source>
        <dbReference type="ARBA" id="ARBA00022737"/>
    </source>
</evidence>
<dbReference type="Gramene" id="arahy.Tifrunner.gnm2.ann2.Ah12g478700.1">
    <property type="protein sequence ID" value="arahy.Tifrunner.gnm2.ann2.Ah12g478700.1-CDS-1"/>
    <property type="gene ID" value="arahy.Tifrunner.gnm2.ann2.Ah12g478700"/>
</dbReference>
<evidence type="ECO:0000256" key="1">
    <source>
        <dbReference type="ARBA" id="ARBA00022723"/>
    </source>
</evidence>
<dbReference type="InterPro" id="IPR036236">
    <property type="entry name" value="Znf_C2H2_sf"/>
</dbReference>
<sequence length="453" mass="49516">MMNPNPNNKGSEEGGVIQKKKRNHPGTPDPEAEVIALSPKTLMATNRFICEICSKGFQRDQNLQLHRRGHNLPWKLRQRSNKEPVRKKVYICPEKSCVHHDASRALGDLTGIKKHFSRKHGEKKWKCHKCSKKYAVQSDWKAHSKTCGTREYKCDCGTLFSRKDSFITHRAFCDALALETSSLLLPPSTTNLNFHTQQPPPPPSHALIPPLHFNHSPNLSLWLNHHQQHATSSHDNSNLVGLYHHNASSSLPLPDIVQMNNFTHNSNSANHLSLSSSSLPAIGKSSDNLASIYTSDGQSTTTDNNNNQLSPMSATALLQKAAQMGSTRSTTTPSIFSATFGVMTSSSSNNSNHNAHAGDFASTSSFSSFTHSSNTYDHLVMQTAAQNSTTDPAGNLKLPHHAGSNSASMEHNLTRDFLGVSGAGEGPAGLHQFLPQELAKFASSMGLTQFTTN</sequence>
<dbReference type="FunFam" id="3.30.160.60:FF:000131">
    <property type="entry name" value="protein indeterminate-domain 5, chloroplastic-like"/>
    <property type="match status" value="1"/>
</dbReference>
<evidence type="ECO:0000256" key="6">
    <source>
        <dbReference type="ARBA" id="ARBA00023125"/>
    </source>
</evidence>
<dbReference type="AlphaFoldDB" id="A0A445E772"/>
<dbReference type="GO" id="GO:0005634">
    <property type="term" value="C:nucleus"/>
    <property type="evidence" value="ECO:0007669"/>
    <property type="project" value="TreeGrafter"/>
</dbReference>
<reference evidence="11 12" key="1">
    <citation type="submission" date="2019-01" db="EMBL/GenBank/DDBJ databases">
        <title>Sequencing of cultivated peanut Arachis hypogaea provides insights into genome evolution and oil improvement.</title>
        <authorList>
            <person name="Chen X."/>
        </authorList>
    </citation>
    <scope>NUCLEOTIDE SEQUENCE [LARGE SCALE GENOMIC DNA]</scope>
    <source>
        <strain evidence="12">cv. Fuhuasheng</strain>
        <tissue evidence="11">Leaves</tissue>
    </source>
</reference>
<feature type="domain" description="C2H2-type" evidence="10">
    <location>
        <begin position="48"/>
        <end position="70"/>
    </location>
</feature>
<evidence type="ECO:0000313" key="12">
    <source>
        <dbReference type="Proteomes" id="UP000289738"/>
    </source>
</evidence>
<keyword evidence="7" id="KW-0804">Transcription</keyword>
<feature type="region of interest" description="Disordered" evidence="9">
    <location>
        <begin position="1"/>
        <end position="31"/>
    </location>
</feature>
<dbReference type="PANTHER" id="PTHR10593:SF239">
    <property type="entry name" value="C2H2-TYPE DOMAIN-CONTAINING PROTEIN"/>
    <property type="match status" value="1"/>
</dbReference>
<accession>A0A445E772</accession>
<dbReference type="Gramene" id="arahy.Tifrunner.gnm2.ann2.Ah02g410700.1">
    <property type="protein sequence ID" value="arahy.Tifrunner.gnm2.ann2.Ah02g410700.1-CDS-1"/>
    <property type="gene ID" value="arahy.Tifrunner.gnm2.ann2.Ah02g410700"/>
</dbReference>
<keyword evidence="1" id="KW-0479">Metal-binding</keyword>
<evidence type="ECO:0000256" key="3">
    <source>
        <dbReference type="ARBA" id="ARBA00022771"/>
    </source>
</evidence>
<dbReference type="GO" id="GO:0003700">
    <property type="term" value="F:DNA-binding transcription factor activity"/>
    <property type="evidence" value="ECO:0007669"/>
    <property type="project" value="TreeGrafter"/>
</dbReference>